<reference evidence="1 2" key="1">
    <citation type="journal article" date="2021" name="Int. J. Syst. Evol. Microbiol.">
        <title>Steroidobacter gossypii sp. nov., isolated from soil of cotton cropping field.</title>
        <authorList>
            <person name="Huang R."/>
            <person name="Yang S."/>
            <person name="Zhen C."/>
            <person name="Liu W."/>
        </authorList>
    </citation>
    <scope>NUCLEOTIDE SEQUENCE [LARGE SCALE GENOMIC DNA]</scope>
    <source>
        <strain evidence="1 2">S1-65</strain>
    </source>
</reference>
<name>A0ABS1WUS9_9GAMM</name>
<dbReference type="SUPFAM" id="SSF158682">
    <property type="entry name" value="TerB-like"/>
    <property type="match status" value="1"/>
</dbReference>
<sequence>MAVMRDVAAERKETILFAAAKMAHVEGPPDRERMALLRQMAEWLAVPKSDYRRFTASFAAQWEASRYVPKPGQ</sequence>
<dbReference type="EMBL" id="JAEVLS010000002">
    <property type="protein sequence ID" value="MBM0104728.1"/>
    <property type="molecule type" value="Genomic_DNA"/>
</dbReference>
<evidence type="ECO:0000313" key="2">
    <source>
        <dbReference type="Proteomes" id="UP000661077"/>
    </source>
</evidence>
<keyword evidence="2" id="KW-1185">Reference proteome</keyword>
<protein>
    <submittedName>
        <fullName evidence="1">Uncharacterized protein</fullName>
    </submittedName>
</protein>
<organism evidence="1 2">
    <name type="scientific">Steroidobacter gossypii</name>
    <dbReference type="NCBI Taxonomy" id="2805490"/>
    <lineage>
        <taxon>Bacteria</taxon>
        <taxon>Pseudomonadati</taxon>
        <taxon>Pseudomonadota</taxon>
        <taxon>Gammaproteobacteria</taxon>
        <taxon>Steroidobacterales</taxon>
        <taxon>Steroidobacteraceae</taxon>
        <taxon>Steroidobacter</taxon>
    </lineage>
</organism>
<gene>
    <name evidence="1" type="ORF">JM946_08215</name>
</gene>
<dbReference type="Proteomes" id="UP000661077">
    <property type="component" value="Unassembled WGS sequence"/>
</dbReference>
<dbReference type="RefSeq" id="WP_203166737.1">
    <property type="nucleotide sequence ID" value="NZ_JAEVLS010000002.1"/>
</dbReference>
<comment type="caution">
    <text evidence="1">The sequence shown here is derived from an EMBL/GenBank/DDBJ whole genome shotgun (WGS) entry which is preliminary data.</text>
</comment>
<proteinExistence type="predicted"/>
<evidence type="ECO:0000313" key="1">
    <source>
        <dbReference type="EMBL" id="MBM0104728.1"/>
    </source>
</evidence>
<accession>A0ABS1WUS9</accession>
<dbReference type="InterPro" id="IPR029024">
    <property type="entry name" value="TerB-like"/>
</dbReference>